<reference evidence="1 2" key="1">
    <citation type="submission" date="2019-07" db="EMBL/GenBank/DDBJ databases">
        <title>Genomics analysis of Aphanomyces spp. identifies a new class of oomycete effector associated with host adaptation.</title>
        <authorList>
            <person name="Gaulin E."/>
        </authorList>
    </citation>
    <scope>NUCLEOTIDE SEQUENCE [LARGE SCALE GENOMIC DNA]</scope>
    <source>
        <strain evidence="1 2">ATCC 201684</strain>
    </source>
</reference>
<dbReference type="Proteomes" id="UP000481153">
    <property type="component" value="Unassembled WGS sequence"/>
</dbReference>
<organism evidence="1 2">
    <name type="scientific">Aphanomyces euteiches</name>
    <dbReference type="NCBI Taxonomy" id="100861"/>
    <lineage>
        <taxon>Eukaryota</taxon>
        <taxon>Sar</taxon>
        <taxon>Stramenopiles</taxon>
        <taxon>Oomycota</taxon>
        <taxon>Saprolegniomycetes</taxon>
        <taxon>Saprolegniales</taxon>
        <taxon>Verrucalvaceae</taxon>
        <taxon>Aphanomyces</taxon>
    </lineage>
</organism>
<keyword evidence="2" id="KW-1185">Reference proteome</keyword>
<comment type="caution">
    <text evidence="1">The sequence shown here is derived from an EMBL/GenBank/DDBJ whole genome shotgun (WGS) entry which is preliminary data.</text>
</comment>
<gene>
    <name evidence="1" type="ORF">Ae201684_017596</name>
</gene>
<protein>
    <submittedName>
        <fullName evidence="1">Uncharacterized protein</fullName>
    </submittedName>
</protein>
<evidence type="ECO:0000313" key="2">
    <source>
        <dbReference type="Proteomes" id="UP000481153"/>
    </source>
</evidence>
<proteinExistence type="predicted"/>
<dbReference type="EMBL" id="VJMJ01000304">
    <property type="protein sequence ID" value="KAF0723516.1"/>
    <property type="molecule type" value="Genomic_DNA"/>
</dbReference>
<accession>A0A6G0W8T2</accession>
<dbReference type="AlphaFoldDB" id="A0A6G0W8T2"/>
<evidence type="ECO:0000313" key="1">
    <source>
        <dbReference type="EMBL" id="KAF0723516.1"/>
    </source>
</evidence>
<name>A0A6G0W8T2_9STRA</name>
<sequence>MKIRRHEWTSRNVTPTRTKQLSLGCLITRPWLEQLDHPWNDTWRVEEHSASEELGIHLFGQSACHLVELGELTVVATCDGEPLKVQQDGHPNKTAYRSRELVAEEKDPLSNEHVISSNGSASMRAFELDNPMRTMKSGSPYFVNLCSPATYCHVSLPTLAKIKGSYLKLCYLVMKRWHLSRMDSVEEILPSVAPFNRVAAWFNGILDVSIGKNEAEKPNIIILWLKHILKVSTQGLYSKKAKLKCPRDKSAKMQKEVVHRCLVLASSIRLIDSSVR</sequence>